<evidence type="ECO:0000256" key="4">
    <source>
        <dbReference type="SAM" id="MobiDB-lite"/>
    </source>
</evidence>
<feature type="repeat" description="ANK" evidence="3">
    <location>
        <begin position="173"/>
        <end position="205"/>
    </location>
</feature>
<feature type="repeat" description="ANK" evidence="3">
    <location>
        <begin position="583"/>
        <end position="615"/>
    </location>
</feature>
<keyword evidence="6" id="KW-1185">Reference proteome</keyword>
<organism evidence="5 6">
    <name type="scientific">Biomphalaria pfeifferi</name>
    <name type="common">Bloodfluke planorb</name>
    <name type="synonym">Freshwater snail</name>
    <dbReference type="NCBI Taxonomy" id="112525"/>
    <lineage>
        <taxon>Eukaryota</taxon>
        <taxon>Metazoa</taxon>
        <taxon>Spiralia</taxon>
        <taxon>Lophotrochozoa</taxon>
        <taxon>Mollusca</taxon>
        <taxon>Gastropoda</taxon>
        <taxon>Heterobranchia</taxon>
        <taxon>Euthyneura</taxon>
        <taxon>Panpulmonata</taxon>
        <taxon>Hygrophila</taxon>
        <taxon>Lymnaeoidea</taxon>
        <taxon>Planorbidae</taxon>
        <taxon>Biomphalaria</taxon>
    </lineage>
</organism>
<dbReference type="InterPro" id="IPR002110">
    <property type="entry name" value="Ankyrin_rpt"/>
</dbReference>
<dbReference type="SUPFAM" id="SSF48403">
    <property type="entry name" value="Ankyrin repeat"/>
    <property type="match status" value="2"/>
</dbReference>
<evidence type="ECO:0000313" key="5">
    <source>
        <dbReference type="EMBL" id="KAK0067727.1"/>
    </source>
</evidence>
<evidence type="ECO:0000256" key="2">
    <source>
        <dbReference type="ARBA" id="ARBA00023043"/>
    </source>
</evidence>
<feature type="repeat" description="ANK" evidence="3">
    <location>
        <begin position="383"/>
        <end position="415"/>
    </location>
</feature>
<dbReference type="Pfam" id="PF12796">
    <property type="entry name" value="Ank_2"/>
    <property type="match status" value="4"/>
</dbReference>
<dbReference type="PANTHER" id="PTHR24198">
    <property type="entry name" value="ANKYRIN REPEAT AND PROTEIN KINASE DOMAIN-CONTAINING PROTEIN"/>
    <property type="match status" value="1"/>
</dbReference>
<reference evidence="5" key="2">
    <citation type="submission" date="2023-04" db="EMBL/GenBank/DDBJ databases">
        <authorList>
            <person name="Bu L."/>
            <person name="Lu L."/>
            <person name="Laidemitt M.R."/>
            <person name="Zhang S.M."/>
            <person name="Mutuku M."/>
            <person name="Mkoji G."/>
            <person name="Steinauer M."/>
            <person name="Loker E.S."/>
        </authorList>
    </citation>
    <scope>NUCLEOTIDE SEQUENCE</scope>
    <source>
        <strain evidence="5">KasaAsao</strain>
        <tissue evidence="5">Whole Snail</tissue>
    </source>
</reference>
<feature type="repeat" description="ANK" evidence="3">
    <location>
        <begin position="550"/>
        <end position="582"/>
    </location>
</feature>
<dbReference type="AlphaFoldDB" id="A0AAD8FJW7"/>
<protein>
    <submittedName>
        <fullName evidence="5">Ankyrin repeat domain-containing protein 17</fullName>
    </submittedName>
</protein>
<reference evidence="5" key="1">
    <citation type="journal article" date="2023" name="PLoS Negl. Trop. Dis.">
        <title>A genome sequence for Biomphalaria pfeifferi, the major vector snail for the human-infecting parasite Schistosoma mansoni.</title>
        <authorList>
            <person name="Bu L."/>
            <person name="Lu L."/>
            <person name="Laidemitt M.R."/>
            <person name="Zhang S.M."/>
            <person name="Mutuku M."/>
            <person name="Mkoji G."/>
            <person name="Steinauer M."/>
            <person name="Loker E.S."/>
        </authorList>
    </citation>
    <scope>NUCLEOTIDE SEQUENCE</scope>
    <source>
        <strain evidence="5">KasaAsao</strain>
    </source>
</reference>
<feature type="repeat" description="ANK" evidence="3">
    <location>
        <begin position="417"/>
        <end position="449"/>
    </location>
</feature>
<dbReference type="EMBL" id="JASAOG010000006">
    <property type="protein sequence ID" value="KAK0067727.1"/>
    <property type="molecule type" value="Genomic_DNA"/>
</dbReference>
<dbReference type="Proteomes" id="UP001233172">
    <property type="component" value="Unassembled WGS sequence"/>
</dbReference>
<feature type="repeat" description="ANK" evidence="3">
    <location>
        <begin position="616"/>
        <end position="648"/>
    </location>
</feature>
<comment type="caution">
    <text evidence="5">The sequence shown here is derived from an EMBL/GenBank/DDBJ whole genome shotgun (WGS) entry which is preliminary data.</text>
</comment>
<dbReference type="PROSITE" id="PS50088">
    <property type="entry name" value="ANK_REPEAT"/>
    <property type="match status" value="7"/>
</dbReference>
<feature type="repeat" description="ANK" evidence="3">
    <location>
        <begin position="239"/>
        <end position="271"/>
    </location>
</feature>
<accession>A0AAD8FJW7</accession>
<keyword evidence="1" id="KW-0677">Repeat</keyword>
<feature type="compositionally biased region" description="Polar residues" evidence="4">
    <location>
        <begin position="1"/>
        <end position="15"/>
    </location>
</feature>
<dbReference type="PANTHER" id="PTHR24198:SF165">
    <property type="entry name" value="ANKYRIN REPEAT-CONTAINING PROTEIN-RELATED"/>
    <property type="match status" value="1"/>
</dbReference>
<feature type="region of interest" description="Disordered" evidence="4">
    <location>
        <begin position="1"/>
        <end position="24"/>
    </location>
</feature>
<name>A0AAD8FJW7_BIOPF</name>
<evidence type="ECO:0000256" key="1">
    <source>
        <dbReference type="ARBA" id="ARBA00022737"/>
    </source>
</evidence>
<sequence>MTTLTKTGIDLSSHSSHIKESKRPYKRQFSLDRTEFEKATLFQQIIPTSDRPQASMAESIDPESMKKLAKIVKHRSKRLIRTRSQLKALNELDNLPLAELRTRREDDTSRDSELDDMATSNVYTDVENLLSQNQDHSQEALNKSLMLVAKSGRKLNLIQLLNRGADPNSTDKDKNTPLMFCARQGLLEMVRILLNKGANASMRNARGDTALILAIRMSGSGDIARLLCRHDNVDLKNNRGYTALRKAVESADIGAMQVLISNGANVSDAKDGETIRDLADKLGLLKFISVFCDGKASQLPRLCAAVMYRDFSLMNTLIALDVSDINQRGSDGKTALETLLDLVLVENKGLSFVDKEILKLLIDNGSDVNVRVVRRSKQHKRMKSCSPLLKAVEIGDVDVVKWLCSKGAKINEFTSFEQWTPLMMAAKDGKPEIVRYLLSIQADDNIRNSEGTALEIAVKCKQLECVTVFLEQKAEQDTSVACQMAIGYKELCLLEELDKKFTIDYNDTRLLEWAILSGRNDILLFLLSKGMDSGARLTKPYYVSFHAISTSVCPLHLCVMEESKDLMEALLQHNADINIVDANGDTPLVHASANRDSRFLEMLLKHGADVNLRNRWGEAPISIAVENSIVENVRLLLDAGAEYDFFDQSQKSPLSSALETGNLELAFIFIDKGVNTDVVLRDGDSYLTLLLKKLQFEDDLELAEDMIELLLRQNLDIHRRDRDNSTAFILACKSEMNCPAIKKLLLDKGSDVNAVNALNDTALSVAMQKEDLDMVRALLERQAKFHLAPHVQEAAHLFIVRDQIDMLYLAFGKGIYPHCASRGQLFYNVYNERCRLRNVSPFLLAMLQQKFDLATFLLEIRFLTKFDVTTFLSMEFFIENFQRRKLMQGELFDGLLSLKTLSFVHVSDLLGATSDREIKVNQLPIPNKIKQELLFEDVPNYVIY</sequence>
<dbReference type="SMART" id="SM00248">
    <property type="entry name" value="ANK"/>
    <property type="match status" value="17"/>
</dbReference>
<gene>
    <name evidence="5" type="ORF">Bpfe_002568</name>
</gene>
<dbReference type="InterPro" id="IPR036770">
    <property type="entry name" value="Ankyrin_rpt-contain_sf"/>
</dbReference>
<proteinExistence type="predicted"/>
<dbReference type="PROSITE" id="PS50297">
    <property type="entry name" value="ANK_REP_REGION"/>
    <property type="match status" value="5"/>
</dbReference>
<dbReference type="Gene3D" id="1.25.40.20">
    <property type="entry name" value="Ankyrin repeat-containing domain"/>
    <property type="match status" value="4"/>
</dbReference>
<evidence type="ECO:0000256" key="3">
    <source>
        <dbReference type="PROSITE-ProRule" id="PRU00023"/>
    </source>
</evidence>
<evidence type="ECO:0000313" key="6">
    <source>
        <dbReference type="Proteomes" id="UP001233172"/>
    </source>
</evidence>
<keyword evidence="2 3" id="KW-0040">ANK repeat</keyword>